<sequence length="272" mass="30351">MDEFTLEAPDHAYMFAFLQADGHHSASDRNRGRVSVEVSARDAPILEAFQRICPHNSSIKYRTRATNFAAEHASAAWSVHALEFREQLLDLGLPIGRKSDSVTPPTVPFSTRDYVRGLVDADGSVGRTGAGLPFVSLTTKSEPIKRFFCDYAQQVTGTHRTVNRNARDDIYNILYTCEDAVALARDLYYPGALALPRKLSAAAHAAAWIRPADRPKIHQRRWTAHELDVLRACPSAEAAAAELGRTVQSCAMRRWRMFGPQRVRTRIPHARA</sequence>
<dbReference type="Pfam" id="PF14528">
    <property type="entry name" value="LAGLIDADG_3"/>
    <property type="match status" value="1"/>
</dbReference>
<dbReference type="RefSeq" id="WP_345699287.1">
    <property type="nucleotide sequence ID" value="NZ_BAABIS010000001.1"/>
</dbReference>
<dbReference type="EMBL" id="BAABIS010000001">
    <property type="protein sequence ID" value="GAA4867087.1"/>
    <property type="molecule type" value="Genomic_DNA"/>
</dbReference>
<keyword evidence="3" id="KW-1185">Reference proteome</keyword>
<accession>A0ABP9E663</accession>
<name>A0ABP9E663_9ACTN</name>
<evidence type="ECO:0000313" key="2">
    <source>
        <dbReference type="EMBL" id="GAA4867087.1"/>
    </source>
</evidence>
<comment type="caution">
    <text evidence="2">The sequence shown here is derived from an EMBL/GenBank/DDBJ whole genome shotgun (WGS) entry which is preliminary data.</text>
</comment>
<evidence type="ECO:0000259" key="1">
    <source>
        <dbReference type="Pfam" id="PF14528"/>
    </source>
</evidence>
<reference evidence="3" key="1">
    <citation type="journal article" date="2019" name="Int. J. Syst. Evol. Microbiol.">
        <title>The Global Catalogue of Microorganisms (GCM) 10K type strain sequencing project: providing services to taxonomists for standard genome sequencing and annotation.</title>
        <authorList>
            <consortium name="The Broad Institute Genomics Platform"/>
            <consortium name="The Broad Institute Genome Sequencing Center for Infectious Disease"/>
            <person name="Wu L."/>
            <person name="Ma J."/>
        </authorList>
    </citation>
    <scope>NUCLEOTIDE SEQUENCE [LARGE SCALE GENOMIC DNA]</scope>
    <source>
        <strain evidence="3">JCM 13006</strain>
    </source>
</reference>
<evidence type="ECO:0000313" key="3">
    <source>
        <dbReference type="Proteomes" id="UP001501752"/>
    </source>
</evidence>
<gene>
    <name evidence="2" type="ORF">GCM10023235_52020</name>
</gene>
<dbReference type="SUPFAM" id="SSF55608">
    <property type="entry name" value="Homing endonucleases"/>
    <property type="match status" value="1"/>
</dbReference>
<dbReference type="InterPro" id="IPR027434">
    <property type="entry name" value="Homing_endonucl"/>
</dbReference>
<feature type="domain" description="Homing endonuclease LAGLIDADG" evidence="1">
    <location>
        <begin position="113"/>
        <end position="171"/>
    </location>
</feature>
<dbReference type="Proteomes" id="UP001501752">
    <property type="component" value="Unassembled WGS sequence"/>
</dbReference>
<proteinExistence type="predicted"/>
<protein>
    <recommendedName>
        <fullName evidence="1">Homing endonuclease LAGLIDADG domain-containing protein</fullName>
    </recommendedName>
</protein>
<dbReference type="Gene3D" id="3.10.28.10">
    <property type="entry name" value="Homing endonucleases"/>
    <property type="match status" value="1"/>
</dbReference>
<organism evidence="2 3">
    <name type="scientific">Kitasatospora terrestris</name>
    <dbReference type="NCBI Taxonomy" id="258051"/>
    <lineage>
        <taxon>Bacteria</taxon>
        <taxon>Bacillati</taxon>
        <taxon>Actinomycetota</taxon>
        <taxon>Actinomycetes</taxon>
        <taxon>Kitasatosporales</taxon>
        <taxon>Streptomycetaceae</taxon>
        <taxon>Kitasatospora</taxon>
    </lineage>
</organism>
<dbReference type="InterPro" id="IPR004860">
    <property type="entry name" value="LAGLIDADG_dom"/>
</dbReference>